<organism evidence="4 5">
    <name type="scientific">Janibacter indicus</name>
    <dbReference type="NCBI Taxonomy" id="857417"/>
    <lineage>
        <taxon>Bacteria</taxon>
        <taxon>Bacillati</taxon>
        <taxon>Actinomycetota</taxon>
        <taxon>Actinomycetes</taxon>
        <taxon>Micrococcales</taxon>
        <taxon>Intrasporangiaceae</taxon>
        <taxon>Janibacter</taxon>
    </lineage>
</organism>
<sequence>MARKNYSEEFRRQAVDLYESTPGATVRGIAEDLGIVRGTLRHWLEAYGTGKKTAADGSLTSSPLQSKTTTKSPTAPGDETPEQKIARLEAENAALRAETTKLTTEREILQRAAKYFGRGEALVSRFQFVADNSATFEVKRLCELVEVTRSSFYAWQAGATARAERAAADAELEARIRAVHEADNTVGAPRITAELNDGAPEGERVNHKRVARVMRAAGIAGYVKRRKIRTTVPEPSGQKVPDLLKRDFTADAPNRRYVGDITYLPLAEAAGSGNLYLATVIDCYSRRLVGWAIAGHMRTELVEDALKAAAAARGSLAGAIFHSDHGSVYTSKDYAKLCKQLGVTQSMGAVGSSADNALAESFNAALKREVLQDAKTWPDELTCRRQVFKWLTRYNTKRRHSWCRYKTPIAYETTGATATLQPAA</sequence>
<dbReference type="InterPro" id="IPR009057">
    <property type="entry name" value="Homeodomain-like_sf"/>
</dbReference>
<dbReference type="InterPro" id="IPR050900">
    <property type="entry name" value="Transposase_IS3/IS150/IS904"/>
</dbReference>
<evidence type="ECO:0000313" key="4">
    <source>
        <dbReference type="EMBL" id="QOK24231.1"/>
    </source>
</evidence>
<dbReference type="RefSeq" id="WP_192912048.1">
    <property type="nucleotide sequence ID" value="NZ_CP062789.1"/>
</dbReference>
<dbReference type="GO" id="GO:0003677">
    <property type="term" value="F:DNA binding"/>
    <property type="evidence" value="ECO:0007669"/>
    <property type="project" value="InterPro"/>
</dbReference>
<evidence type="ECO:0000256" key="2">
    <source>
        <dbReference type="SAM" id="MobiDB-lite"/>
    </source>
</evidence>
<dbReference type="Pfam" id="PF00665">
    <property type="entry name" value="rve"/>
    <property type="match status" value="1"/>
</dbReference>
<gene>
    <name evidence="4" type="ORF">IGS73_07725</name>
</gene>
<dbReference type="InterPro" id="IPR036397">
    <property type="entry name" value="RNaseH_sf"/>
</dbReference>
<dbReference type="InterPro" id="IPR002514">
    <property type="entry name" value="Transposase_8"/>
</dbReference>
<name>A0A7L9J3N3_9MICO</name>
<feature type="compositionally biased region" description="Polar residues" evidence="2">
    <location>
        <begin position="58"/>
        <end position="73"/>
    </location>
</feature>
<dbReference type="PANTHER" id="PTHR46889">
    <property type="entry name" value="TRANSPOSASE INSF FOR INSERTION SEQUENCE IS3B-RELATED"/>
    <property type="match status" value="1"/>
</dbReference>
<dbReference type="EMBL" id="CP062789">
    <property type="protein sequence ID" value="QOK24231.1"/>
    <property type="molecule type" value="Genomic_DNA"/>
</dbReference>
<dbReference type="SUPFAM" id="SSF53098">
    <property type="entry name" value="Ribonuclease H-like"/>
    <property type="match status" value="1"/>
</dbReference>
<dbReference type="GO" id="GO:0015074">
    <property type="term" value="P:DNA integration"/>
    <property type="evidence" value="ECO:0007669"/>
    <property type="project" value="InterPro"/>
</dbReference>
<feature type="region of interest" description="Disordered" evidence="2">
    <location>
        <begin position="53"/>
        <end position="81"/>
    </location>
</feature>
<evidence type="ECO:0000256" key="1">
    <source>
        <dbReference type="ARBA" id="ARBA00002286"/>
    </source>
</evidence>
<dbReference type="AlphaFoldDB" id="A0A7L9J3N3"/>
<dbReference type="Pfam" id="PF13276">
    <property type="entry name" value="HTH_21"/>
    <property type="match status" value="1"/>
</dbReference>
<dbReference type="GO" id="GO:0006313">
    <property type="term" value="P:DNA transposition"/>
    <property type="evidence" value="ECO:0007669"/>
    <property type="project" value="InterPro"/>
</dbReference>
<dbReference type="NCBIfam" id="NF033516">
    <property type="entry name" value="transpos_IS3"/>
    <property type="match status" value="1"/>
</dbReference>
<dbReference type="InterPro" id="IPR025948">
    <property type="entry name" value="HTH-like_dom"/>
</dbReference>
<comment type="function">
    <text evidence="1">Involved in the transposition of the insertion sequence.</text>
</comment>
<dbReference type="InterPro" id="IPR001584">
    <property type="entry name" value="Integrase_cat-core"/>
</dbReference>
<dbReference type="InterPro" id="IPR012337">
    <property type="entry name" value="RNaseH-like_sf"/>
</dbReference>
<dbReference type="InterPro" id="IPR048020">
    <property type="entry name" value="Transpos_IS3"/>
</dbReference>
<proteinExistence type="predicted"/>
<dbReference type="Gene3D" id="3.30.420.10">
    <property type="entry name" value="Ribonuclease H-like superfamily/Ribonuclease H"/>
    <property type="match status" value="1"/>
</dbReference>
<dbReference type="SUPFAM" id="SSF46689">
    <property type="entry name" value="Homeodomain-like"/>
    <property type="match status" value="1"/>
</dbReference>
<dbReference type="PROSITE" id="PS50994">
    <property type="entry name" value="INTEGRASE"/>
    <property type="match status" value="1"/>
</dbReference>
<reference evidence="4 5" key="1">
    <citation type="submission" date="2020-10" db="EMBL/GenBank/DDBJ databases">
        <title>Janibacter indicus TT2 genome sequence.</title>
        <authorList>
            <person name="Lee K."/>
            <person name="Ganzorig M."/>
        </authorList>
    </citation>
    <scope>NUCLEOTIDE SEQUENCE [LARGE SCALE GENOMIC DNA]</scope>
    <source>
        <strain evidence="4 5">TT2</strain>
    </source>
</reference>
<dbReference type="Proteomes" id="UP000593998">
    <property type="component" value="Chromosome"/>
</dbReference>
<evidence type="ECO:0000259" key="3">
    <source>
        <dbReference type="PROSITE" id="PS50994"/>
    </source>
</evidence>
<evidence type="ECO:0000313" key="5">
    <source>
        <dbReference type="Proteomes" id="UP000593998"/>
    </source>
</evidence>
<dbReference type="Pfam" id="PF01527">
    <property type="entry name" value="HTH_Tnp_1"/>
    <property type="match status" value="1"/>
</dbReference>
<feature type="domain" description="Integrase catalytic" evidence="3">
    <location>
        <begin position="249"/>
        <end position="416"/>
    </location>
</feature>
<dbReference type="GO" id="GO:0004803">
    <property type="term" value="F:transposase activity"/>
    <property type="evidence" value="ECO:0007669"/>
    <property type="project" value="InterPro"/>
</dbReference>
<protein>
    <submittedName>
        <fullName evidence="4">IS3 family transposase</fullName>
    </submittedName>
</protein>
<dbReference type="Gene3D" id="1.10.10.60">
    <property type="entry name" value="Homeodomain-like"/>
    <property type="match status" value="1"/>
</dbReference>
<dbReference type="PANTHER" id="PTHR46889:SF4">
    <property type="entry name" value="TRANSPOSASE INSO FOR INSERTION SEQUENCE ELEMENT IS911B-RELATED"/>
    <property type="match status" value="1"/>
</dbReference>
<accession>A0A7L9J3N3</accession>